<evidence type="ECO:0000256" key="16">
    <source>
        <dbReference type="RuleBase" id="RU003732"/>
    </source>
</evidence>
<evidence type="ECO:0000256" key="15">
    <source>
        <dbReference type="PIRSR" id="PIRSR600175-2"/>
    </source>
</evidence>
<evidence type="ECO:0000256" key="7">
    <source>
        <dbReference type="ARBA" id="ARBA00022775"/>
    </source>
</evidence>
<keyword evidence="4" id="KW-1003">Cell membrane</keyword>
<evidence type="ECO:0000256" key="2">
    <source>
        <dbReference type="ARBA" id="ARBA00006459"/>
    </source>
</evidence>
<dbReference type="InterPro" id="IPR037272">
    <property type="entry name" value="SNS_sf"/>
</dbReference>
<evidence type="ECO:0000256" key="5">
    <source>
        <dbReference type="ARBA" id="ARBA00022692"/>
    </source>
</evidence>
<evidence type="ECO:0000256" key="1">
    <source>
        <dbReference type="ARBA" id="ARBA00004651"/>
    </source>
</evidence>
<keyword evidence="12 15" id="KW-1015">Disulfide bond</keyword>
<evidence type="ECO:0000256" key="18">
    <source>
        <dbReference type="SAM" id="Phobius"/>
    </source>
</evidence>
<dbReference type="PROSITE" id="PS50267">
    <property type="entry name" value="NA_NEUROTRAN_SYMP_3"/>
    <property type="match status" value="1"/>
</dbReference>
<feature type="disulfide bond" evidence="15">
    <location>
        <begin position="292"/>
        <end position="301"/>
    </location>
</feature>
<evidence type="ECO:0000256" key="17">
    <source>
        <dbReference type="SAM" id="MobiDB-lite"/>
    </source>
</evidence>
<dbReference type="PANTHER" id="PTHR11616:SF320">
    <property type="entry name" value="SODIUM-DEPENDENT NORADRENALINE TRANSPORTER"/>
    <property type="match status" value="1"/>
</dbReference>
<feature type="compositionally biased region" description="Basic residues" evidence="17">
    <location>
        <begin position="105"/>
        <end position="115"/>
    </location>
</feature>
<accession>A0A132AC81</accession>
<evidence type="ECO:0000256" key="10">
    <source>
        <dbReference type="ARBA" id="ARBA00023053"/>
    </source>
</evidence>
<dbReference type="VEuPathDB" id="VectorBase:SSCA003521"/>
<sequence length="366" mass="41750">MPSTESLNHFLSSSLSPLPIQSYSERDFKQINRSSKSSTSSIKSNLAIQLQTFSNQNEIPDGSETNIDNDEVNEDEDGDGQERCSNFDDENDAEQKTSPSEVVYRKNKTKNKTKNSKNDRSKIQNSQNKSLMDQTESLITEEEDAFGQRETWNKKLDFLLSVIGFAVDLSNVWRFPYLCFKNGGGAFLIPYLIMWAIGGVPLFFMELALGQYHRQGAITCWSRVVPLFKGGLSSSRRNFIVESLILSEISQGIGYSVVLIAFYVDLYYNVIIAWALHFFFKSFSTALPWSRCNNPWNTEKCFEITDITNKTIKTNASNLIRNSAALEYFSRRFLQFHESSGINDLGQVRIEIAISLLLVYLICYFR</sequence>
<comment type="similarity">
    <text evidence="2 16">Belongs to the sodium:neurotransmitter symporter (SNF) (TC 2.A.22) family.</text>
</comment>
<evidence type="ECO:0000256" key="13">
    <source>
        <dbReference type="ARBA" id="ARBA00023180"/>
    </source>
</evidence>
<feature type="binding site" evidence="14">
    <location>
        <position position="166"/>
    </location>
    <ligand>
        <name>Na(+)</name>
        <dbReference type="ChEBI" id="CHEBI:29101"/>
        <label>1</label>
    </ligand>
</feature>
<feature type="region of interest" description="Disordered" evidence="17">
    <location>
        <begin position="52"/>
        <end position="133"/>
    </location>
</feature>
<feature type="transmembrane region" description="Helical" evidence="18">
    <location>
        <begin position="348"/>
        <end position="365"/>
    </location>
</feature>
<evidence type="ECO:0000256" key="14">
    <source>
        <dbReference type="PIRSR" id="PIRSR600175-1"/>
    </source>
</evidence>
<gene>
    <name evidence="19" type="ORF">QR98_0070000</name>
</gene>
<feature type="binding site" evidence="14">
    <location>
        <position position="171"/>
    </location>
    <ligand>
        <name>Na(+)</name>
        <dbReference type="ChEBI" id="CHEBI:29101"/>
        <label>1</label>
    </ligand>
</feature>
<evidence type="ECO:0000256" key="4">
    <source>
        <dbReference type="ARBA" id="ARBA00022475"/>
    </source>
</evidence>
<dbReference type="Proteomes" id="UP000616769">
    <property type="component" value="Unassembled WGS sequence"/>
</dbReference>
<feature type="compositionally biased region" description="Polar residues" evidence="17">
    <location>
        <begin position="123"/>
        <end position="133"/>
    </location>
</feature>
<protein>
    <recommendedName>
        <fullName evidence="16">Transporter</fullName>
    </recommendedName>
</protein>
<dbReference type="GO" id="GO:0042734">
    <property type="term" value="C:presynaptic membrane"/>
    <property type="evidence" value="ECO:0007669"/>
    <property type="project" value="TreeGrafter"/>
</dbReference>
<keyword evidence="11 18" id="KW-0472">Membrane</keyword>
<dbReference type="GO" id="GO:0046872">
    <property type="term" value="F:metal ion binding"/>
    <property type="evidence" value="ECO:0007669"/>
    <property type="project" value="UniProtKB-KW"/>
</dbReference>
<keyword evidence="5 16" id="KW-0812">Transmembrane</keyword>
<dbReference type="OrthoDB" id="6417179at2759"/>
<feature type="binding site" evidence="14">
    <location>
        <position position="167"/>
    </location>
    <ligand>
        <name>Na(+)</name>
        <dbReference type="ChEBI" id="CHEBI:29101"/>
        <label>1</label>
    </ligand>
</feature>
<keyword evidence="7" id="KW-0532">Neurotransmitter transport</keyword>
<organism evidence="19 20">
    <name type="scientific">Sarcoptes scabiei</name>
    <name type="common">Itch mite</name>
    <name type="synonym">Acarus scabiei</name>
    <dbReference type="NCBI Taxonomy" id="52283"/>
    <lineage>
        <taxon>Eukaryota</taxon>
        <taxon>Metazoa</taxon>
        <taxon>Ecdysozoa</taxon>
        <taxon>Arthropoda</taxon>
        <taxon>Chelicerata</taxon>
        <taxon>Arachnida</taxon>
        <taxon>Acari</taxon>
        <taxon>Acariformes</taxon>
        <taxon>Sarcoptiformes</taxon>
        <taxon>Astigmata</taxon>
        <taxon>Psoroptidia</taxon>
        <taxon>Sarcoptoidea</taxon>
        <taxon>Sarcoptidae</taxon>
        <taxon>Sarcoptinae</taxon>
        <taxon>Sarcoptes</taxon>
    </lineage>
</organism>
<dbReference type="PROSITE" id="PS00754">
    <property type="entry name" value="NA_NEUROTRAN_SYMP_2"/>
    <property type="match status" value="1"/>
</dbReference>
<dbReference type="GO" id="GO:0030424">
    <property type="term" value="C:axon"/>
    <property type="evidence" value="ECO:0007669"/>
    <property type="project" value="TreeGrafter"/>
</dbReference>
<keyword evidence="3 16" id="KW-0813">Transport</keyword>
<dbReference type="PRINTS" id="PR00176">
    <property type="entry name" value="NANEUSMPORT"/>
</dbReference>
<dbReference type="PANTHER" id="PTHR11616">
    <property type="entry name" value="SODIUM/CHLORIDE DEPENDENT TRANSPORTER"/>
    <property type="match status" value="1"/>
</dbReference>
<dbReference type="Pfam" id="PF00209">
    <property type="entry name" value="SNF"/>
    <property type="match status" value="2"/>
</dbReference>
<keyword evidence="13" id="KW-0325">Glycoprotein</keyword>
<evidence type="ECO:0000256" key="12">
    <source>
        <dbReference type="ARBA" id="ARBA00023157"/>
    </source>
</evidence>
<evidence type="ECO:0000256" key="11">
    <source>
        <dbReference type="ARBA" id="ARBA00023136"/>
    </source>
</evidence>
<dbReference type="SUPFAM" id="SSF161070">
    <property type="entry name" value="SNF-like"/>
    <property type="match status" value="1"/>
</dbReference>
<evidence type="ECO:0000256" key="3">
    <source>
        <dbReference type="ARBA" id="ARBA00022448"/>
    </source>
</evidence>
<dbReference type="GO" id="GO:0051583">
    <property type="term" value="P:dopamine uptake involved in synaptic transmission"/>
    <property type="evidence" value="ECO:0007669"/>
    <property type="project" value="TreeGrafter"/>
</dbReference>
<feature type="binding site" evidence="14">
    <location>
        <position position="164"/>
    </location>
    <ligand>
        <name>Na(+)</name>
        <dbReference type="ChEBI" id="CHEBI:29101"/>
        <label>1</label>
    </ligand>
</feature>
<feature type="region of interest" description="Disordered" evidence="17">
    <location>
        <begin position="1"/>
        <end position="20"/>
    </location>
</feature>
<proteinExistence type="inferred from homology"/>
<feature type="transmembrane region" description="Helical" evidence="18">
    <location>
        <begin position="158"/>
        <end position="176"/>
    </location>
</feature>
<keyword evidence="9 18" id="KW-1133">Transmembrane helix</keyword>
<keyword evidence="8 16" id="KW-0769">Symport</keyword>
<dbReference type="GO" id="GO:0015874">
    <property type="term" value="P:norepinephrine transport"/>
    <property type="evidence" value="ECO:0007669"/>
    <property type="project" value="TreeGrafter"/>
</dbReference>
<feature type="transmembrane region" description="Helical" evidence="18">
    <location>
        <begin position="188"/>
        <end position="209"/>
    </location>
</feature>
<dbReference type="AlphaFoldDB" id="A0A132AC81"/>
<feature type="transmembrane region" description="Helical" evidence="18">
    <location>
        <begin position="253"/>
        <end position="280"/>
    </location>
</feature>
<name>A0A132AC81_SARSC</name>
<dbReference type="GO" id="GO:0032809">
    <property type="term" value="C:neuronal cell body membrane"/>
    <property type="evidence" value="ECO:0007669"/>
    <property type="project" value="TreeGrafter"/>
</dbReference>
<comment type="caution">
    <text evidence="19">The sequence shown here is derived from an EMBL/GenBank/DDBJ whole genome shotgun (WGS) entry which is preliminary data.</text>
</comment>
<reference evidence="19 20" key="1">
    <citation type="journal article" date="2015" name="Parasit. Vectors">
        <title>Draft genome of the scabies mite.</title>
        <authorList>
            <person name="Rider S.D.Jr."/>
            <person name="Morgan M.S."/>
            <person name="Arlian L.G."/>
        </authorList>
    </citation>
    <scope>NUCLEOTIDE SEQUENCE [LARGE SCALE GENOMIC DNA]</scope>
    <source>
        <strain evidence="19">Arlian Lab</strain>
    </source>
</reference>
<dbReference type="PROSITE" id="PS00610">
    <property type="entry name" value="NA_NEUROTRAN_SYMP_1"/>
    <property type="match status" value="1"/>
</dbReference>
<dbReference type="EMBL" id="JXLN01012453">
    <property type="protein sequence ID" value="KPM08479.1"/>
    <property type="molecule type" value="Genomic_DNA"/>
</dbReference>
<dbReference type="InterPro" id="IPR000175">
    <property type="entry name" value="Na/ntran_symport"/>
</dbReference>
<evidence type="ECO:0000256" key="9">
    <source>
        <dbReference type="ARBA" id="ARBA00022989"/>
    </source>
</evidence>
<feature type="compositionally biased region" description="Acidic residues" evidence="17">
    <location>
        <begin position="67"/>
        <end position="79"/>
    </location>
</feature>
<dbReference type="GO" id="GO:0005330">
    <property type="term" value="F:dopamine:sodium symporter activity"/>
    <property type="evidence" value="ECO:0007669"/>
    <property type="project" value="TreeGrafter"/>
</dbReference>
<keyword evidence="10 14" id="KW-0915">Sodium</keyword>
<evidence type="ECO:0000313" key="19">
    <source>
        <dbReference type="EMBL" id="KPM08479.1"/>
    </source>
</evidence>
<dbReference type="GO" id="GO:0006865">
    <property type="term" value="P:amino acid transport"/>
    <property type="evidence" value="ECO:0007669"/>
    <property type="project" value="TreeGrafter"/>
</dbReference>
<evidence type="ECO:0000313" key="20">
    <source>
        <dbReference type="Proteomes" id="UP000616769"/>
    </source>
</evidence>
<keyword evidence="6 14" id="KW-0479">Metal-binding</keyword>
<evidence type="ECO:0000256" key="6">
    <source>
        <dbReference type="ARBA" id="ARBA00022723"/>
    </source>
</evidence>
<comment type="subcellular location">
    <subcellularLocation>
        <location evidence="1">Cell membrane</location>
        <topology evidence="1">Multi-pass membrane protein</topology>
    </subcellularLocation>
</comment>
<evidence type="ECO:0000256" key="8">
    <source>
        <dbReference type="ARBA" id="ARBA00022847"/>
    </source>
</evidence>